<dbReference type="Proteomes" id="UP000036987">
    <property type="component" value="Unassembled WGS sequence"/>
</dbReference>
<evidence type="ECO:0000259" key="4">
    <source>
        <dbReference type="PROSITE" id="PS50102"/>
    </source>
</evidence>
<keyword evidence="6" id="KW-1185">Reference proteome</keyword>
<dbReference type="EMBL" id="LFYR01000079">
    <property type="protein sequence ID" value="KMZ76146.1"/>
    <property type="molecule type" value="Genomic_DNA"/>
</dbReference>
<dbReference type="PANTHER" id="PTHR23236:SF108">
    <property type="entry name" value="OS03G0123200 PROTEIN"/>
    <property type="match status" value="1"/>
</dbReference>
<sequence length="299" mass="33921">MAKAEKELKTEKSNKRAKIMKTKKKNKVDLPIPSIIPQEGEKKEQVVNAENEAKIQKSKKRAKITKTKKKEKCDRPIPSTIPQEGEGKNQVVRPAGESGEIELNDDLATDGKRERESNYANKKVVVTGMPYTATEQDIRDFFEKIGIITKMRLTLFPDTGNFRGLAFLTFKTMESATKSLELDGTKMGDRYIKVERCRQDPPKKRKSEFLGEPEQIEGCLSVYIGNLAKNITEDGIRNFFDKSKITSIRLAMNKKTKKSRGFGHIDFKNSKSMEEALKKNQTEFHGKPIKISYAAPNKS</sequence>
<feature type="region of interest" description="Disordered" evidence="3">
    <location>
        <begin position="1"/>
        <end position="36"/>
    </location>
</feature>
<dbReference type="OMA" id="MSESIFF"/>
<dbReference type="Pfam" id="PF00076">
    <property type="entry name" value="RRM_1"/>
    <property type="match status" value="2"/>
</dbReference>
<feature type="domain" description="RRM" evidence="4">
    <location>
        <begin position="220"/>
        <end position="296"/>
    </location>
</feature>
<dbReference type="GO" id="GO:0097010">
    <property type="term" value="P:eukaryotic translation initiation factor 4F complex assembly"/>
    <property type="evidence" value="ECO:0000318"/>
    <property type="project" value="GO_Central"/>
</dbReference>
<feature type="compositionally biased region" description="Basic residues" evidence="3">
    <location>
        <begin position="15"/>
        <end position="26"/>
    </location>
</feature>
<dbReference type="InterPro" id="IPR000504">
    <property type="entry name" value="RRM_dom"/>
</dbReference>
<dbReference type="InterPro" id="IPR035979">
    <property type="entry name" value="RBD_domain_sf"/>
</dbReference>
<evidence type="ECO:0000256" key="1">
    <source>
        <dbReference type="ARBA" id="ARBA00022884"/>
    </source>
</evidence>
<evidence type="ECO:0000313" key="5">
    <source>
        <dbReference type="EMBL" id="KMZ76146.1"/>
    </source>
</evidence>
<feature type="domain" description="RRM" evidence="4">
    <location>
        <begin position="122"/>
        <end position="199"/>
    </location>
</feature>
<protein>
    <recommendedName>
        <fullName evidence="4">RRM domain-containing protein</fullName>
    </recommendedName>
</protein>
<dbReference type="STRING" id="29655.A0A0K9Q4G0"/>
<dbReference type="PROSITE" id="PS50102">
    <property type="entry name" value="RRM"/>
    <property type="match status" value="2"/>
</dbReference>
<dbReference type="Gene3D" id="3.30.70.330">
    <property type="match status" value="2"/>
</dbReference>
<feature type="region of interest" description="Disordered" evidence="3">
    <location>
        <begin position="52"/>
        <end position="104"/>
    </location>
</feature>
<dbReference type="GO" id="GO:0043024">
    <property type="term" value="F:ribosomal small subunit binding"/>
    <property type="evidence" value="ECO:0000318"/>
    <property type="project" value="GO_Central"/>
</dbReference>
<dbReference type="AlphaFoldDB" id="A0A0K9Q4G0"/>
<evidence type="ECO:0000256" key="2">
    <source>
        <dbReference type="PROSITE-ProRule" id="PRU00176"/>
    </source>
</evidence>
<dbReference type="GO" id="GO:0033592">
    <property type="term" value="F:RNA strand annealing activity"/>
    <property type="evidence" value="ECO:0000318"/>
    <property type="project" value="GO_Central"/>
</dbReference>
<accession>A0A0K9Q4G0</accession>
<evidence type="ECO:0000256" key="3">
    <source>
        <dbReference type="SAM" id="MobiDB-lite"/>
    </source>
</evidence>
<gene>
    <name evidence="5" type="ORF">ZOSMA_106G00520</name>
</gene>
<dbReference type="PANTHER" id="PTHR23236">
    <property type="entry name" value="EUKARYOTIC TRANSLATION INITIATION FACTOR 4B/4H"/>
    <property type="match status" value="1"/>
</dbReference>
<organism evidence="5 6">
    <name type="scientific">Zostera marina</name>
    <name type="common">Eelgrass</name>
    <dbReference type="NCBI Taxonomy" id="29655"/>
    <lineage>
        <taxon>Eukaryota</taxon>
        <taxon>Viridiplantae</taxon>
        <taxon>Streptophyta</taxon>
        <taxon>Embryophyta</taxon>
        <taxon>Tracheophyta</taxon>
        <taxon>Spermatophyta</taxon>
        <taxon>Magnoliopsida</taxon>
        <taxon>Liliopsida</taxon>
        <taxon>Zosteraceae</taxon>
        <taxon>Zostera</taxon>
    </lineage>
</organism>
<feature type="compositionally biased region" description="Basic and acidic residues" evidence="3">
    <location>
        <begin position="1"/>
        <end position="14"/>
    </location>
</feature>
<dbReference type="GO" id="GO:0034057">
    <property type="term" value="F:RNA strand-exchange activity"/>
    <property type="evidence" value="ECO:0000318"/>
    <property type="project" value="GO_Central"/>
</dbReference>
<dbReference type="GO" id="GO:0001731">
    <property type="term" value="P:formation of translation preinitiation complex"/>
    <property type="evidence" value="ECO:0000318"/>
    <property type="project" value="GO_Central"/>
</dbReference>
<evidence type="ECO:0000313" key="6">
    <source>
        <dbReference type="Proteomes" id="UP000036987"/>
    </source>
</evidence>
<feature type="compositionally biased region" description="Basic residues" evidence="3">
    <location>
        <begin position="56"/>
        <end position="70"/>
    </location>
</feature>
<dbReference type="SUPFAM" id="SSF54928">
    <property type="entry name" value="RNA-binding domain, RBD"/>
    <property type="match status" value="2"/>
</dbReference>
<dbReference type="OrthoDB" id="439808at2759"/>
<proteinExistence type="predicted"/>
<reference evidence="6" key="1">
    <citation type="journal article" date="2016" name="Nature">
        <title>The genome of the seagrass Zostera marina reveals angiosperm adaptation to the sea.</title>
        <authorList>
            <person name="Olsen J.L."/>
            <person name="Rouze P."/>
            <person name="Verhelst B."/>
            <person name="Lin Y.-C."/>
            <person name="Bayer T."/>
            <person name="Collen J."/>
            <person name="Dattolo E."/>
            <person name="De Paoli E."/>
            <person name="Dittami S."/>
            <person name="Maumus F."/>
            <person name="Michel G."/>
            <person name="Kersting A."/>
            <person name="Lauritano C."/>
            <person name="Lohaus R."/>
            <person name="Toepel M."/>
            <person name="Tonon T."/>
            <person name="Vanneste K."/>
            <person name="Amirebrahimi M."/>
            <person name="Brakel J."/>
            <person name="Bostroem C."/>
            <person name="Chovatia M."/>
            <person name="Grimwood J."/>
            <person name="Jenkins J.W."/>
            <person name="Jueterbock A."/>
            <person name="Mraz A."/>
            <person name="Stam W.T."/>
            <person name="Tice H."/>
            <person name="Bornberg-Bauer E."/>
            <person name="Green P.J."/>
            <person name="Pearson G.A."/>
            <person name="Procaccini G."/>
            <person name="Duarte C.M."/>
            <person name="Schmutz J."/>
            <person name="Reusch T.B.H."/>
            <person name="Van de Peer Y."/>
        </authorList>
    </citation>
    <scope>NUCLEOTIDE SEQUENCE [LARGE SCALE GENOMIC DNA]</scope>
    <source>
        <strain evidence="6">cv. Finnish</strain>
    </source>
</reference>
<name>A0A0K9Q4G0_ZOSMR</name>
<keyword evidence="1 2" id="KW-0694">RNA-binding</keyword>
<comment type="caution">
    <text evidence="5">The sequence shown here is derived from an EMBL/GenBank/DDBJ whole genome shotgun (WGS) entry which is preliminary data.</text>
</comment>
<dbReference type="SMART" id="SM00360">
    <property type="entry name" value="RRM"/>
    <property type="match status" value="2"/>
</dbReference>
<dbReference type="InterPro" id="IPR012677">
    <property type="entry name" value="Nucleotide-bd_a/b_plait_sf"/>
</dbReference>